<comment type="subcellular location">
    <subcellularLocation>
        <location evidence="1">Nucleus</location>
    </subcellularLocation>
</comment>
<dbReference type="OrthoDB" id="10261918at2759"/>
<keyword evidence="4" id="KW-0507">mRNA processing</keyword>
<dbReference type="Gene3D" id="1.20.940.10">
    <property type="entry name" value="Functional domain of the splicing factor Prp18"/>
    <property type="match status" value="1"/>
</dbReference>
<name>A0A7H9HRU6_9SACH</name>
<protein>
    <recommendedName>
        <fullName evidence="3">Pre-mRNA-splicing factor 18</fullName>
    </recommendedName>
</protein>
<keyword evidence="5" id="KW-0747">Spliceosome</keyword>
<evidence type="ECO:0000256" key="7">
    <source>
        <dbReference type="ARBA" id="ARBA00023242"/>
    </source>
</evidence>
<feature type="compositionally biased region" description="Basic and acidic residues" evidence="8">
    <location>
        <begin position="36"/>
        <end position="57"/>
    </location>
</feature>
<gene>
    <name evidence="10" type="ORF">HG537_0D04740</name>
</gene>
<comment type="similarity">
    <text evidence="2">Belongs to the PRP18 family.</text>
</comment>
<evidence type="ECO:0000256" key="2">
    <source>
        <dbReference type="ARBA" id="ARBA00008137"/>
    </source>
</evidence>
<evidence type="ECO:0000256" key="6">
    <source>
        <dbReference type="ARBA" id="ARBA00023187"/>
    </source>
</evidence>
<feature type="region of interest" description="Disordered" evidence="8">
    <location>
        <begin position="14"/>
        <end position="57"/>
    </location>
</feature>
<evidence type="ECO:0000259" key="9">
    <source>
        <dbReference type="Pfam" id="PF02840"/>
    </source>
</evidence>
<dbReference type="GO" id="GO:0005682">
    <property type="term" value="C:U5 snRNP"/>
    <property type="evidence" value="ECO:0007669"/>
    <property type="project" value="TreeGrafter"/>
</dbReference>
<dbReference type="PANTHER" id="PTHR13007:SF19">
    <property type="entry name" value="PRE-MRNA-SPLICING FACTOR 18"/>
    <property type="match status" value="1"/>
</dbReference>
<keyword evidence="6" id="KW-0508">mRNA splicing</keyword>
<evidence type="ECO:0000256" key="4">
    <source>
        <dbReference type="ARBA" id="ARBA00022664"/>
    </source>
</evidence>
<keyword evidence="11" id="KW-1185">Reference proteome</keyword>
<evidence type="ECO:0000256" key="8">
    <source>
        <dbReference type="SAM" id="MobiDB-lite"/>
    </source>
</evidence>
<dbReference type="SUPFAM" id="SSF47938">
    <property type="entry name" value="Functional domain of the splicing factor Prp18"/>
    <property type="match status" value="1"/>
</dbReference>
<evidence type="ECO:0000313" key="11">
    <source>
        <dbReference type="Proteomes" id="UP000510647"/>
    </source>
</evidence>
<dbReference type="Pfam" id="PF02840">
    <property type="entry name" value="Prp18"/>
    <property type="match status" value="1"/>
</dbReference>
<accession>A0A7H9HRU6</accession>
<dbReference type="GO" id="GO:0000350">
    <property type="term" value="P:generation of catalytic spliceosome for second transesterification step"/>
    <property type="evidence" value="ECO:0007669"/>
    <property type="project" value="TreeGrafter"/>
</dbReference>
<organism evidence="10 11">
    <name type="scientific">Torulaspora globosa</name>
    <dbReference type="NCBI Taxonomy" id="48254"/>
    <lineage>
        <taxon>Eukaryota</taxon>
        <taxon>Fungi</taxon>
        <taxon>Dikarya</taxon>
        <taxon>Ascomycota</taxon>
        <taxon>Saccharomycotina</taxon>
        <taxon>Saccharomycetes</taxon>
        <taxon>Saccharomycetales</taxon>
        <taxon>Saccharomycetaceae</taxon>
        <taxon>Torulaspora</taxon>
    </lineage>
</organism>
<evidence type="ECO:0000256" key="5">
    <source>
        <dbReference type="ARBA" id="ARBA00022728"/>
    </source>
</evidence>
<evidence type="ECO:0000313" key="10">
    <source>
        <dbReference type="EMBL" id="QLQ80474.1"/>
    </source>
</evidence>
<sequence length="239" mass="27290">MSLDLASLLKNEIAKKQEELQNPAAEKPNRESPPGQREEHVEIKEQEDHAEESEVRESIEEQIERLRNRPQRIEKIVGGDAKIVRKIDPKDIGDPAQLKRVSMQCNLFIHDILSQWDKHSDEYHSELLVETKKALFPLLVKLRRATLSNDLVISLASVLYHLQQCNQNNLAIESYMKLSIGNVAWPIGVTSVGIHARSAHSKIQGSDGQVANVMLDEGTRLWITSIKRLITFHEWLNRT</sequence>
<proteinExistence type="inferred from homology"/>
<dbReference type="GO" id="GO:0046540">
    <property type="term" value="C:U4/U6 x U5 tri-snRNP complex"/>
    <property type="evidence" value="ECO:0007669"/>
    <property type="project" value="TreeGrafter"/>
</dbReference>
<reference evidence="10 11" key="1">
    <citation type="submission" date="2020-06" db="EMBL/GenBank/DDBJ databases">
        <title>The yeast mating-type switching endonuclease HO is a domesticated member of an unorthodox homing genetic element family.</title>
        <authorList>
            <person name="Coughlan A.Y."/>
            <person name="Lombardi L."/>
            <person name="Braun-Galleani S."/>
            <person name="Martos A.R."/>
            <person name="Galeote V."/>
            <person name="Bigey F."/>
            <person name="Dequin S."/>
            <person name="Byrne K.P."/>
            <person name="Wolfe K.H."/>
        </authorList>
    </citation>
    <scope>NUCLEOTIDE SEQUENCE [LARGE SCALE GENOMIC DNA]</scope>
    <source>
        <strain evidence="10 11">CBS2947</strain>
    </source>
</reference>
<dbReference type="InterPro" id="IPR039979">
    <property type="entry name" value="PRPF18"/>
</dbReference>
<dbReference type="PANTHER" id="PTHR13007">
    <property type="entry name" value="PRE-MRNA SPLICING FACTOR-RELATED"/>
    <property type="match status" value="1"/>
</dbReference>
<dbReference type="EMBL" id="CP059270">
    <property type="protein sequence ID" value="QLQ80474.1"/>
    <property type="molecule type" value="Genomic_DNA"/>
</dbReference>
<feature type="domain" description="Prp18" evidence="9">
    <location>
        <begin position="120"/>
        <end position="235"/>
    </location>
</feature>
<dbReference type="AlphaFoldDB" id="A0A7H9HRU6"/>
<evidence type="ECO:0000256" key="1">
    <source>
        <dbReference type="ARBA" id="ARBA00004123"/>
    </source>
</evidence>
<dbReference type="InterPro" id="IPR004098">
    <property type="entry name" value="Prp18"/>
</dbReference>
<evidence type="ECO:0000256" key="3">
    <source>
        <dbReference type="ARBA" id="ARBA00018242"/>
    </source>
</evidence>
<dbReference type="GO" id="GO:0071021">
    <property type="term" value="C:U2-type post-spliceosomal complex"/>
    <property type="evidence" value="ECO:0007669"/>
    <property type="project" value="TreeGrafter"/>
</dbReference>
<keyword evidence="7" id="KW-0539">Nucleus</keyword>
<dbReference type="Proteomes" id="UP000510647">
    <property type="component" value="Chromosome 4"/>
</dbReference>